<evidence type="ECO:0000313" key="2">
    <source>
        <dbReference type="Proteomes" id="UP001477870"/>
    </source>
</evidence>
<organism evidence="1 2">
    <name type="scientific">Ahrensia kielensis</name>
    <dbReference type="NCBI Taxonomy" id="76980"/>
    <lineage>
        <taxon>Bacteria</taxon>
        <taxon>Pseudomonadati</taxon>
        <taxon>Pseudomonadota</taxon>
        <taxon>Alphaproteobacteria</taxon>
        <taxon>Hyphomicrobiales</taxon>
        <taxon>Ahrensiaceae</taxon>
        <taxon>Ahrensia</taxon>
    </lineage>
</organism>
<dbReference type="Gene3D" id="3.90.550.10">
    <property type="entry name" value="Spore Coat Polysaccharide Biosynthesis Protein SpsA, Chain A"/>
    <property type="match status" value="1"/>
</dbReference>
<reference evidence="1 2" key="1">
    <citation type="submission" date="2024-03" db="EMBL/GenBank/DDBJ databases">
        <title>Community enrichment and isolation of bacterial strains for fucoidan degradation.</title>
        <authorList>
            <person name="Sichert A."/>
        </authorList>
    </citation>
    <scope>NUCLEOTIDE SEQUENCE [LARGE SCALE GENOMIC DNA]</scope>
    <source>
        <strain evidence="1 2">AS62</strain>
    </source>
</reference>
<dbReference type="SUPFAM" id="SSF53448">
    <property type="entry name" value="Nucleotide-diphospho-sugar transferases"/>
    <property type="match status" value="1"/>
</dbReference>
<name>A0ABU9T841_9HYPH</name>
<dbReference type="EMBL" id="JBBMQO010000006">
    <property type="protein sequence ID" value="MEM5502288.1"/>
    <property type="molecule type" value="Genomic_DNA"/>
</dbReference>
<protein>
    <submittedName>
        <fullName evidence="1">Uncharacterized protein</fullName>
    </submittedName>
</protein>
<dbReference type="InterPro" id="IPR029044">
    <property type="entry name" value="Nucleotide-diphossugar_trans"/>
</dbReference>
<gene>
    <name evidence="1" type="ORF">WNY59_11900</name>
</gene>
<accession>A0ABU9T841</accession>
<evidence type="ECO:0000313" key="1">
    <source>
        <dbReference type="EMBL" id="MEM5502288.1"/>
    </source>
</evidence>
<dbReference type="Proteomes" id="UP001477870">
    <property type="component" value="Unassembled WGS sequence"/>
</dbReference>
<sequence>MRIRNGADFLEPTIRSHIDHFDEIIAVYNQCTDETPDILGRLAQEYGKRLRVFHYIDRVFPPGSDGHAKTPPDSPNSLVNYYNFALSKTSYRTVTKLDDDHIALDQPLKQLTRRIRNEGGAGSKILAFPA</sequence>
<proteinExistence type="predicted"/>
<keyword evidence="2" id="KW-1185">Reference proteome</keyword>
<comment type="caution">
    <text evidence="1">The sequence shown here is derived from an EMBL/GenBank/DDBJ whole genome shotgun (WGS) entry which is preliminary data.</text>
</comment>